<evidence type="ECO:0008006" key="3">
    <source>
        <dbReference type="Google" id="ProtNLM"/>
    </source>
</evidence>
<proteinExistence type="predicted"/>
<dbReference type="Gene3D" id="1.10.10.10">
    <property type="entry name" value="Winged helix-like DNA-binding domain superfamily/Winged helix DNA-binding domain"/>
    <property type="match status" value="1"/>
</dbReference>
<dbReference type="EMBL" id="MIJY01000007">
    <property type="protein sequence ID" value="OEG18169.1"/>
    <property type="molecule type" value="Genomic_DNA"/>
</dbReference>
<keyword evidence="2" id="KW-1185">Reference proteome</keyword>
<dbReference type="PATRIC" id="fig|332950.4.peg.1107"/>
<accession>A0A1E5GZM3</accession>
<evidence type="ECO:0000313" key="2">
    <source>
        <dbReference type="Proteomes" id="UP000095094"/>
    </source>
</evidence>
<dbReference type="AlphaFoldDB" id="A0A1E5GZM3"/>
<gene>
    <name evidence="1" type="ORF">BCR25_16900</name>
</gene>
<organism evidence="1 2">
    <name type="scientific">Enterococcus termitis</name>
    <dbReference type="NCBI Taxonomy" id="332950"/>
    <lineage>
        <taxon>Bacteria</taxon>
        <taxon>Bacillati</taxon>
        <taxon>Bacillota</taxon>
        <taxon>Bacilli</taxon>
        <taxon>Lactobacillales</taxon>
        <taxon>Enterococcaceae</taxon>
        <taxon>Enterococcus</taxon>
    </lineage>
</organism>
<dbReference type="Proteomes" id="UP000095094">
    <property type="component" value="Unassembled WGS sequence"/>
</dbReference>
<sequence length="297" mass="35306">MENQKSYYAIIPAIVRYDNDLNGNAKLLYGELTALANEKGYCWATNLYFANLYGVSKRTIISWMKQLEKKKYINIRVFYKPNSKQVERRHIYILQFPTESDFYEPSEENFITYGKNDHEGSEENFTTHGEENFTENNTLFNNTVNNTKDKKNSVEQSSTVSDSFEEIWKQFPKKTNKKKAKEQFIKKIKSEQDLETFRKGFDNYLKYIDLNEWYHPQELFRWIRDDRFNDEYDLTPPKPTGSYQRPTVRQETIPEGIANPIPEKKLSPEKQLELEKQLAETLGITLEELHRQRAEEK</sequence>
<dbReference type="InterPro" id="IPR036388">
    <property type="entry name" value="WH-like_DNA-bd_sf"/>
</dbReference>
<evidence type="ECO:0000313" key="1">
    <source>
        <dbReference type="EMBL" id="OEG18169.1"/>
    </source>
</evidence>
<reference evidence="2" key="1">
    <citation type="submission" date="2016-09" db="EMBL/GenBank/DDBJ databases">
        <authorList>
            <person name="Gulvik C.A."/>
        </authorList>
    </citation>
    <scope>NUCLEOTIDE SEQUENCE [LARGE SCALE GENOMIC DNA]</scope>
    <source>
        <strain evidence="2">LMG 8895</strain>
    </source>
</reference>
<dbReference type="OrthoDB" id="1821976at2"/>
<protein>
    <recommendedName>
        <fullName evidence="3">Helix-turn-helix domain-containing protein</fullName>
    </recommendedName>
</protein>
<dbReference type="Pfam" id="PF13730">
    <property type="entry name" value="HTH_36"/>
    <property type="match status" value="1"/>
</dbReference>
<name>A0A1E5GZM3_9ENTE</name>
<comment type="caution">
    <text evidence="1">The sequence shown here is derived from an EMBL/GenBank/DDBJ whole genome shotgun (WGS) entry which is preliminary data.</text>
</comment>
<dbReference type="RefSeq" id="WP_069662722.1">
    <property type="nucleotide sequence ID" value="NZ_JBHUJJ010000001.1"/>
</dbReference>